<feature type="transmembrane region" description="Helical" evidence="12">
    <location>
        <begin position="102"/>
        <end position="125"/>
    </location>
</feature>
<evidence type="ECO:0000256" key="4">
    <source>
        <dbReference type="ARBA" id="ARBA00020585"/>
    </source>
</evidence>
<dbReference type="InterPro" id="IPR029044">
    <property type="entry name" value="Nucleotide-diphossugar_trans"/>
</dbReference>
<dbReference type="PATRIC" id="fig|1789004.3.peg.1512"/>
<gene>
    <name evidence="14" type="primary">mdoH</name>
    <name evidence="14" type="ORF">FEMY_14830</name>
</gene>
<keyword evidence="7 14" id="KW-0328">Glycosyltransferase</keyword>
<keyword evidence="5" id="KW-1003">Cell membrane</keyword>
<accession>A0A149VYK4</accession>
<keyword evidence="6" id="KW-0997">Cell inner membrane</keyword>
<dbReference type="Proteomes" id="UP000075653">
    <property type="component" value="Unassembled WGS sequence"/>
</dbReference>
<evidence type="ECO:0000256" key="8">
    <source>
        <dbReference type="ARBA" id="ARBA00022679"/>
    </source>
</evidence>
<dbReference type="PANTHER" id="PTHR43867">
    <property type="entry name" value="CELLULOSE SYNTHASE CATALYTIC SUBUNIT A [UDP-FORMING]"/>
    <property type="match status" value="1"/>
</dbReference>
<evidence type="ECO:0000256" key="6">
    <source>
        <dbReference type="ARBA" id="ARBA00022519"/>
    </source>
</evidence>
<evidence type="ECO:0000256" key="2">
    <source>
        <dbReference type="ARBA" id="ARBA00005001"/>
    </source>
</evidence>
<comment type="pathway">
    <text evidence="2">Glycan metabolism; osmoregulated periplasmic glucan (OPG) biosynthesis.</text>
</comment>
<dbReference type="GO" id="GO:0016758">
    <property type="term" value="F:hexosyltransferase activity"/>
    <property type="evidence" value="ECO:0007669"/>
    <property type="project" value="TreeGrafter"/>
</dbReference>
<dbReference type="EMBL" id="LRRD01000029">
    <property type="protein sequence ID" value="KXW57984.1"/>
    <property type="molecule type" value="Genomic_DNA"/>
</dbReference>
<evidence type="ECO:0000256" key="11">
    <source>
        <dbReference type="ARBA" id="ARBA00023136"/>
    </source>
</evidence>
<dbReference type="CDD" id="cd04191">
    <property type="entry name" value="Glucan_BSP_MdoH"/>
    <property type="match status" value="1"/>
</dbReference>
<feature type="transmembrane region" description="Helical" evidence="12">
    <location>
        <begin position="419"/>
        <end position="444"/>
    </location>
</feature>
<comment type="similarity">
    <text evidence="3">Belongs to the glycosyltransferase 2 family. OpgH subfamily.</text>
</comment>
<dbReference type="InterPro" id="IPR001173">
    <property type="entry name" value="Glyco_trans_2-like"/>
</dbReference>
<feature type="domain" description="Glycosyltransferase 2-like" evidence="13">
    <location>
        <begin position="250"/>
        <end position="460"/>
    </location>
</feature>
<keyword evidence="11 12" id="KW-0472">Membrane</keyword>
<proteinExistence type="inferred from homology"/>
<evidence type="ECO:0000256" key="7">
    <source>
        <dbReference type="ARBA" id="ARBA00022676"/>
    </source>
</evidence>
<keyword evidence="9 12" id="KW-0812">Transmembrane</keyword>
<dbReference type="AlphaFoldDB" id="A0A149VYK4"/>
<keyword evidence="10 12" id="KW-1133">Transmembrane helix</keyword>
<organism evidence="14 15">
    <name type="scientific">Ferrovum myxofaciens</name>
    <dbReference type="NCBI Taxonomy" id="416213"/>
    <lineage>
        <taxon>Bacteria</taxon>
        <taxon>Pseudomonadati</taxon>
        <taxon>Pseudomonadota</taxon>
        <taxon>Betaproteobacteria</taxon>
        <taxon>Ferrovales</taxon>
        <taxon>Ferrovaceae</taxon>
        <taxon>Ferrovum</taxon>
    </lineage>
</organism>
<evidence type="ECO:0000256" key="3">
    <source>
        <dbReference type="ARBA" id="ARBA00009337"/>
    </source>
</evidence>
<evidence type="ECO:0000313" key="15">
    <source>
        <dbReference type="Proteomes" id="UP000075653"/>
    </source>
</evidence>
<dbReference type="NCBIfam" id="NF003958">
    <property type="entry name" value="PRK05454.2-1"/>
    <property type="match status" value="1"/>
</dbReference>
<dbReference type="PANTHER" id="PTHR43867:SF5">
    <property type="entry name" value="GLUCANS BIOSYNTHESIS GLUCOSYLTRANSFERASE H"/>
    <property type="match status" value="1"/>
</dbReference>
<dbReference type="RefSeq" id="WP_082783225.1">
    <property type="nucleotide sequence ID" value="NZ_LRRD01000029.1"/>
</dbReference>
<dbReference type="Pfam" id="PF13632">
    <property type="entry name" value="Glyco_trans_2_3"/>
    <property type="match status" value="1"/>
</dbReference>
<evidence type="ECO:0000259" key="13">
    <source>
        <dbReference type="Pfam" id="PF13632"/>
    </source>
</evidence>
<feature type="transmembrane region" description="Helical" evidence="12">
    <location>
        <begin position="456"/>
        <end position="477"/>
    </location>
</feature>
<evidence type="ECO:0000256" key="5">
    <source>
        <dbReference type="ARBA" id="ARBA00022475"/>
    </source>
</evidence>
<evidence type="ECO:0000256" key="12">
    <source>
        <dbReference type="SAM" id="Phobius"/>
    </source>
</evidence>
<evidence type="ECO:0000256" key="9">
    <source>
        <dbReference type="ARBA" id="ARBA00022692"/>
    </source>
</evidence>
<comment type="caution">
    <text evidence="14">The sequence shown here is derived from an EMBL/GenBank/DDBJ whole genome shotgun (WGS) entry which is preliminary data.</text>
</comment>
<keyword evidence="8 14" id="KW-0808">Transferase</keyword>
<dbReference type="GO" id="GO:0005886">
    <property type="term" value="C:plasma membrane"/>
    <property type="evidence" value="ECO:0007669"/>
    <property type="project" value="UniProtKB-SubCell"/>
</dbReference>
<name>A0A149VYK4_9PROT</name>
<reference evidence="14 15" key="1">
    <citation type="submission" date="2016-01" db="EMBL/GenBank/DDBJ databases">
        <title>Genome sequence of the acidophilic iron oxidising Ferrovum strain Z-31.</title>
        <authorList>
            <person name="Poehlein A."/>
            <person name="Ullrich S.R."/>
            <person name="Schloemann M."/>
            <person name="Muehling M."/>
            <person name="Daniel R."/>
        </authorList>
    </citation>
    <scope>NUCLEOTIDE SEQUENCE [LARGE SCALE GENOMIC DNA]</scope>
    <source>
        <strain evidence="14 15">Z-31</strain>
    </source>
</reference>
<comment type="subcellular location">
    <subcellularLocation>
        <location evidence="1">Cell inner membrane</location>
        <topology evidence="1">Multi-pass membrane protein</topology>
    </subcellularLocation>
</comment>
<dbReference type="InterPro" id="IPR050321">
    <property type="entry name" value="Glycosyltr_2/OpgH_subfam"/>
</dbReference>
<evidence type="ECO:0000313" key="14">
    <source>
        <dbReference type="EMBL" id="KXW57984.1"/>
    </source>
</evidence>
<evidence type="ECO:0000256" key="1">
    <source>
        <dbReference type="ARBA" id="ARBA00004429"/>
    </source>
</evidence>
<feature type="transmembrane region" description="Helical" evidence="12">
    <location>
        <begin position="69"/>
        <end position="86"/>
    </location>
</feature>
<dbReference type="STRING" id="1789004.FEMY_14830"/>
<protein>
    <recommendedName>
        <fullName evidence="4">Glucans biosynthesis glucosyltransferase H</fullName>
    </recommendedName>
</protein>
<sequence>MNPYDLIPLTRPDLQAPPLNRGSMISRPWSGFWNGFLQSLRALLHPPRRNRAEAPLQAWETAATLRRRALGAGILFSSVLAGWSQWPQNLQGLGALLGWTQWTLFVLLFAWVSAGFLTAVLGFWVQLHPDPHALAVPPSHADLPLDPGARTALIMPICHEQVRSVFAGLRATCESLAATRDTTLFDVFVLSDSSDPAILAEEQAAWRELHDQLGHRLNLFYRVRARRGRKKAGNVADFCRRWGKDYRYMVVLDADSVMTGSALTTLVGLMERNPSAGIIQTLPRSVGLDTVHARSQQFAGRVTGQLFTAGMQYWQLGESHYWGHNAILRIAPFMRHCGLALLPGKGNLSGEILSHDFVEAALLRRAGYHTWIVPGLEGSYEQQPAHLLEELQRDRRWCQGNLKNFRLLWEPGFHAVHRAMLLTGVLAYASAPLWMAYILVSLSLTALNPHTPLLPTLWPVTLSMLFIPRLLALLALFKRGEQAKFGGTSTLLASAFTEATLSLLQAPLRMVAHTLFVLTALTGFRLEWKSPAREASTLAWRSTWQHYRGLFLIATGGLALASLRGPTLMVDLLPIALPWLLAAPLAIATSHSTRFLKMRGLSLLDIPEERRIPSVLRRAWHYAGLQPLPSGVSARFVRSGTGTQIALDRAQFLNLSR</sequence>
<dbReference type="SUPFAM" id="SSF53448">
    <property type="entry name" value="Nucleotide-diphospho-sugar transferases"/>
    <property type="match status" value="1"/>
</dbReference>
<evidence type="ECO:0000256" key="10">
    <source>
        <dbReference type="ARBA" id="ARBA00022989"/>
    </source>
</evidence>
<feature type="transmembrane region" description="Helical" evidence="12">
    <location>
        <begin position="572"/>
        <end position="589"/>
    </location>
</feature>
<dbReference type="NCBIfam" id="NF003962">
    <property type="entry name" value="PRK05454.2-5"/>
    <property type="match status" value="1"/>
</dbReference>
<feature type="transmembrane region" description="Helical" evidence="12">
    <location>
        <begin position="549"/>
        <end position="566"/>
    </location>
</feature>
<keyword evidence="15" id="KW-1185">Reference proteome</keyword>
<dbReference type="Gene3D" id="3.90.550.10">
    <property type="entry name" value="Spore Coat Polysaccharide Biosynthesis Protein SpsA, Chain A"/>
    <property type="match status" value="1"/>
</dbReference>